<evidence type="ECO:0000313" key="14">
    <source>
        <dbReference type="EMBL" id="CAD2213251.1"/>
    </source>
</evidence>
<reference evidence="14 15" key="1">
    <citation type="submission" date="2020-08" db="EMBL/GenBank/DDBJ databases">
        <authorList>
            <person name="Newling K."/>
            <person name="Davey J."/>
            <person name="Forrester S."/>
        </authorList>
    </citation>
    <scope>NUCLEOTIDE SEQUENCE [LARGE SCALE GENOMIC DNA]</scope>
    <source>
        <strain evidence="15">Crithidia deanei Carvalho (ATCC PRA-265)</strain>
    </source>
</reference>
<dbReference type="SMART" id="SM01343">
    <property type="entry name" value="FATC"/>
    <property type="match status" value="1"/>
</dbReference>
<dbReference type="GO" id="GO:0031931">
    <property type="term" value="C:TORC1 complex"/>
    <property type="evidence" value="ECO:0007669"/>
    <property type="project" value="TreeGrafter"/>
</dbReference>
<feature type="domain" description="PI3K/PI4K catalytic" evidence="11">
    <location>
        <begin position="2083"/>
        <end position="2400"/>
    </location>
</feature>
<dbReference type="SUPFAM" id="SSF48371">
    <property type="entry name" value="ARM repeat"/>
    <property type="match status" value="2"/>
</dbReference>
<dbReference type="GO" id="GO:0031929">
    <property type="term" value="P:TOR signaling"/>
    <property type="evidence" value="ECO:0007669"/>
    <property type="project" value="TreeGrafter"/>
</dbReference>
<dbReference type="InterPro" id="IPR011989">
    <property type="entry name" value="ARM-like"/>
</dbReference>
<dbReference type="InterPro" id="IPR011009">
    <property type="entry name" value="Kinase-like_dom_sf"/>
</dbReference>
<evidence type="ECO:0000256" key="9">
    <source>
        <dbReference type="RuleBase" id="RU364109"/>
    </source>
</evidence>
<dbReference type="InterPro" id="IPR036738">
    <property type="entry name" value="FRB_sf"/>
</dbReference>
<dbReference type="Gene3D" id="1.20.120.150">
    <property type="entry name" value="FKBP12-rapamycin binding domain"/>
    <property type="match status" value="1"/>
</dbReference>
<dbReference type="EMBL" id="LR877145">
    <property type="protein sequence ID" value="CAD2213251.1"/>
    <property type="molecule type" value="Genomic_DNA"/>
</dbReference>
<dbReference type="Pfam" id="PF00454">
    <property type="entry name" value="PI3_PI4_kinase"/>
    <property type="match status" value="1"/>
</dbReference>
<dbReference type="GO" id="GO:0005634">
    <property type="term" value="C:nucleus"/>
    <property type="evidence" value="ECO:0007669"/>
    <property type="project" value="TreeGrafter"/>
</dbReference>
<keyword evidence="4 9" id="KW-0547">Nucleotide-binding</keyword>
<dbReference type="InterPro" id="IPR009076">
    <property type="entry name" value="FRB_dom"/>
</dbReference>
<evidence type="ECO:0000256" key="8">
    <source>
        <dbReference type="ARBA" id="ARBA00048679"/>
    </source>
</evidence>
<dbReference type="InterPro" id="IPR026683">
    <property type="entry name" value="TOR_cat"/>
</dbReference>
<dbReference type="FunFam" id="1.25.10.10:FF:000965">
    <property type="entry name" value="Serine/threonine-protein kinase TOR"/>
    <property type="match status" value="1"/>
</dbReference>
<evidence type="ECO:0000256" key="5">
    <source>
        <dbReference type="ARBA" id="ARBA00022777"/>
    </source>
</evidence>
<dbReference type="FunFam" id="1.20.120.150:FF:000002">
    <property type="entry name" value="Serine/threonine-protein kinase TOR"/>
    <property type="match status" value="1"/>
</dbReference>
<dbReference type="GO" id="GO:0016242">
    <property type="term" value="P:negative regulation of macroautophagy"/>
    <property type="evidence" value="ECO:0007669"/>
    <property type="project" value="TreeGrafter"/>
</dbReference>
<evidence type="ECO:0000256" key="1">
    <source>
        <dbReference type="ARBA" id="ARBA00011031"/>
    </source>
</evidence>
<evidence type="ECO:0000259" key="13">
    <source>
        <dbReference type="PROSITE" id="PS51190"/>
    </source>
</evidence>
<dbReference type="InterPro" id="IPR024585">
    <property type="entry name" value="mTOR_dom"/>
</dbReference>
<dbReference type="FunFam" id="3.30.1010.10:FF:000034">
    <property type="entry name" value="Serine/threonine-protein kinase TOR"/>
    <property type="match status" value="1"/>
</dbReference>
<dbReference type="InterPro" id="IPR014009">
    <property type="entry name" value="PIK_FAT"/>
</dbReference>
<name>A0A7G2C202_9TRYP</name>
<dbReference type="SMART" id="SM01346">
    <property type="entry name" value="DUF3385"/>
    <property type="match status" value="1"/>
</dbReference>
<dbReference type="OrthoDB" id="381190at2759"/>
<gene>
    <name evidence="14" type="ORF">ADEAN_000068800</name>
</gene>
<evidence type="ECO:0000256" key="2">
    <source>
        <dbReference type="ARBA" id="ARBA00022679"/>
    </source>
</evidence>
<comment type="catalytic activity">
    <reaction evidence="8">
        <text>L-seryl-[protein] + ATP = O-phospho-L-seryl-[protein] + ADP + H(+)</text>
        <dbReference type="Rhea" id="RHEA:17989"/>
        <dbReference type="Rhea" id="RHEA-COMP:9863"/>
        <dbReference type="Rhea" id="RHEA-COMP:11604"/>
        <dbReference type="ChEBI" id="CHEBI:15378"/>
        <dbReference type="ChEBI" id="CHEBI:29999"/>
        <dbReference type="ChEBI" id="CHEBI:30616"/>
        <dbReference type="ChEBI" id="CHEBI:83421"/>
        <dbReference type="ChEBI" id="CHEBI:456216"/>
        <dbReference type="EC" id="2.7.11.1"/>
    </reaction>
</comment>
<dbReference type="EC" id="2.7.11.1" evidence="9"/>
<dbReference type="PANTHER" id="PTHR11139">
    <property type="entry name" value="ATAXIA TELANGIECTASIA MUTATED ATM -RELATED"/>
    <property type="match status" value="1"/>
</dbReference>
<dbReference type="InterPro" id="IPR003152">
    <property type="entry name" value="FATC_dom"/>
</dbReference>
<dbReference type="GO" id="GO:0031932">
    <property type="term" value="C:TORC2 complex"/>
    <property type="evidence" value="ECO:0007669"/>
    <property type="project" value="TreeGrafter"/>
</dbReference>
<feature type="compositionally biased region" description="Basic and acidic residues" evidence="10">
    <location>
        <begin position="2414"/>
        <end position="2424"/>
    </location>
</feature>
<dbReference type="PROSITE" id="PS51190">
    <property type="entry name" value="FATC"/>
    <property type="match status" value="1"/>
</dbReference>
<keyword evidence="9" id="KW-0723">Serine/threonine-protein kinase</keyword>
<comment type="similarity">
    <text evidence="1 9">Belongs to the PI3/PI4-kinase family.</text>
</comment>
<dbReference type="PROSITE" id="PS00916">
    <property type="entry name" value="PI3_4_KINASE_2"/>
    <property type="match status" value="1"/>
</dbReference>
<evidence type="ECO:0000313" key="15">
    <source>
        <dbReference type="Proteomes" id="UP000515908"/>
    </source>
</evidence>
<keyword evidence="5 9" id="KW-0418">Kinase</keyword>
<dbReference type="SMART" id="SM01345">
    <property type="entry name" value="Rapamycin_bind"/>
    <property type="match status" value="1"/>
</dbReference>
<dbReference type="SUPFAM" id="SSF47212">
    <property type="entry name" value="FKBP12-rapamycin-binding domain of FKBP-rapamycin-associated protein (FRAP)"/>
    <property type="match status" value="1"/>
</dbReference>
<keyword evidence="6 9" id="KW-0067">ATP-binding</keyword>
<keyword evidence="2 9" id="KW-0808">Transferase</keyword>
<dbReference type="PROSITE" id="PS50290">
    <property type="entry name" value="PI3_4_KINASE_3"/>
    <property type="match status" value="1"/>
</dbReference>
<dbReference type="Proteomes" id="UP000515908">
    <property type="component" value="Chromosome 01"/>
</dbReference>
<dbReference type="PANTHER" id="PTHR11139:SF9">
    <property type="entry name" value="SERINE_THREONINE-PROTEIN KINASE MTOR"/>
    <property type="match status" value="1"/>
</dbReference>
<dbReference type="InterPro" id="IPR000403">
    <property type="entry name" value="PI3/4_kinase_cat_dom"/>
</dbReference>
<dbReference type="InterPro" id="IPR050517">
    <property type="entry name" value="DDR_Repair_Kinase"/>
</dbReference>
<dbReference type="Gene3D" id="1.25.10.10">
    <property type="entry name" value="Leucine-rich Repeat Variant"/>
    <property type="match status" value="2"/>
</dbReference>
<dbReference type="InterPro" id="IPR003151">
    <property type="entry name" value="PIK-rel_kinase_FAT"/>
</dbReference>
<feature type="domain" description="FATC" evidence="13">
    <location>
        <begin position="2458"/>
        <end position="2490"/>
    </location>
</feature>
<dbReference type="InterPro" id="IPR036940">
    <property type="entry name" value="PI3/4_kinase_cat_sf"/>
</dbReference>
<evidence type="ECO:0000259" key="11">
    <source>
        <dbReference type="PROSITE" id="PS50290"/>
    </source>
</evidence>
<feature type="region of interest" description="Disordered" evidence="10">
    <location>
        <begin position="2409"/>
        <end position="2429"/>
    </location>
</feature>
<dbReference type="Pfam" id="PF02259">
    <property type="entry name" value="FAT"/>
    <property type="match status" value="1"/>
</dbReference>
<dbReference type="Pfam" id="PF08771">
    <property type="entry name" value="FRB_dom"/>
    <property type="match status" value="1"/>
</dbReference>
<evidence type="ECO:0000256" key="6">
    <source>
        <dbReference type="ARBA" id="ARBA00022840"/>
    </source>
</evidence>
<evidence type="ECO:0000256" key="7">
    <source>
        <dbReference type="ARBA" id="ARBA00047899"/>
    </source>
</evidence>
<comment type="catalytic activity">
    <reaction evidence="7 9">
        <text>L-threonyl-[protein] + ATP = O-phospho-L-threonyl-[protein] + ADP + H(+)</text>
        <dbReference type="Rhea" id="RHEA:46608"/>
        <dbReference type="Rhea" id="RHEA-COMP:11060"/>
        <dbReference type="Rhea" id="RHEA-COMP:11605"/>
        <dbReference type="ChEBI" id="CHEBI:15378"/>
        <dbReference type="ChEBI" id="CHEBI:30013"/>
        <dbReference type="ChEBI" id="CHEBI:30616"/>
        <dbReference type="ChEBI" id="CHEBI:61977"/>
        <dbReference type="ChEBI" id="CHEBI:456216"/>
        <dbReference type="EC" id="2.7.11.1"/>
    </reaction>
</comment>
<dbReference type="SUPFAM" id="SSF56112">
    <property type="entry name" value="Protein kinase-like (PK-like)"/>
    <property type="match status" value="1"/>
</dbReference>
<feature type="domain" description="FAT" evidence="12">
    <location>
        <begin position="1315"/>
        <end position="1898"/>
    </location>
</feature>
<evidence type="ECO:0000256" key="4">
    <source>
        <dbReference type="ARBA" id="ARBA00022741"/>
    </source>
</evidence>
<dbReference type="Gene3D" id="1.10.1070.11">
    <property type="entry name" value="Phosphatidylinositol 3-/4-kinase, catalytic domain"/>
    <property type="match status" value="1"/>
</dbReference>
<accession>A0A7G2C202</accession>
<dbReference type="Pfam" id="PF02260">
    <property type="entry name" value="FATC"/>
    <property type="match status" value="1"/>
</dbReference>
<dbReference type="GO" id="GO:0044877">
    <property type="term" value="F:protein-containing complex binding"/>
    <property type="evidence" value="ECO:0007669"/>
    <property type="project" value="InterPro"/>
</dbReference>
<dbReference type="CDD" id="cd05169">
    <property type="entry name" value="PIKKc_TOR"/>
    <property type="match status" value="1"/>
</dbReference>
<dbReference type="GO" id="GO:0005524">
    <property type="term" value="F:ATP binding"/>
    <property type="evidence" value="ECO:0007669"/>
    <property type="project" value="UniProtKB-KW"/>
</dbReference>
<dbReference type="VEuPathDB" id="TriTrypDB:ADEAN_000068800"/>
<dbReference type="GO" id="GO:0005737">
    <property type="term" value="C:cytoplasm"/>
    <property type="evidence" value="ECO:0007669"/>
    <property type="project" value="TreeGrafter"/>
</dbReference>
<evidence type="ECO:0000259" key="12">
    <source>
        <dbReference type="PROSITE" id="PS51189"/>
    </source>
</evidence>
<sequence>MESELSHPLIAQLRPIFAELHHCAPGELSSAISKLDYIIEEEKDALFRRDNTVRTANSVNVSRALTNYINQNIRDLFAKQRTQFAGIYVIRSLLDVEYDDLNEKTKLFSELLVACTFECTEKELGLVACDTWGNLLVNGSNVHESIISNCLGYSISLLYIDSYDTKFFEGADVPLNAHSERPTTTSSTTTKLAGCVFIAQLMKRVPSNVSPFVNSILGGLRTAAIDRNPYCRTKCEVALQSTLRVTYRSADPSFCRQWQDTFMGDVLRGLHYGQEEVLDGCLKTFNSLLTSVVDGGADSLVVEFSSFASRAVKEVWTYILDNIGGVPPNSDVKREMLRAFPLLAKYDNTWFKVYSANKVFEIAYNIFAATEGPDERPMMFDTLGRLVLVLPELIPSWVDRIMSYIEKSLINQSFRPRCQEAVSCFATLSEAGAGYVRPYIRHILGSLFAGPISVAATEDVARLCAAFPELRSNCLSKMLEATKLELQNRSAREGCASDSQFVVNIMNALLTLDFTGYSTLEFLNDCILQYVSDPQEVIRRCAIDVCFKLVLSGCTGSPCERDASMVVIHRGREHIGLVNSVIRKLVNAAVADSESDIRLHTLEKLTCEYDNTLALQSIASSLFPALHDKHQNRIAAVRLLGRVSTRNPACIYPMLRRILVQCTTDIQLFQLPKRREQATVVVSALVESAPDMIHPYVTSLLTECSTQLRDPEKPTSMQTALLSCIGKLSLYAEGENIPILNAIRPVVIQHILDSSNLVKKQEAIRTLGNIIRTTKDVDVYSSNPELLHVLLSALHGGYKETWPVRSDVLELMGIVGAVDPVKVKDIFRTLRDGQERASPETVISAGESAVAQNVVKNVLDVLNLPSLSDEQCISAVKVLSSILSLKDTIGGSLIPFYNDIISVVCLHAQQRVKKRCDLIRELAKMATILRQHIRPFMSELLAVLVGFMPGADQRVLVEVLRLLSALRHSLREEFKPYLPQLFPPIVNTALANPVIACVPVFAFFVEMGILLDEHLHNVLPCVCDFAGNVALPYSCRAAAVDTLRQFAKRLPRLALHGSRCVHCLCHILREDELIANGTTKPLETMNSTEEQESERRPADNLVNISLDALRLVARNLGSDFEKFTLTVFPTLELYGEGGREVCAAIQSSVKLGGRVQVDHSSNNPCETYLSSPQSAGNNEKWTDEQFESLQKLLNLRDLQTEEDWNNWLRKLSVEFLSCSPSASHKFAFPLAHIHEPFARRMLYSAFAVCYREMKQSMKEKVTNLLGSVLRDDRVPSEVLQELLNLAEFMERLEMHFNPNTNQTTRKSGLLFDLKTLMDSSERCNLYSKALHYVEIQFYEITKSFEHNLQIGKPLQLPAEEWKQFVQLCEKSIYLCNLLNQRESAEGILKYIQNHFFFLTGKSESEMPQLMDAQLLEKLQWWSQSLQAYEQGLREEPSNFNNMVGFMRSLDNLGDYGRLLESWKTFSVRVGKKEAADMAPFGAHAAWLLRRWDDMDKIVSIMPDEGYKGTTAVFYRAVLAVHRRDYREAEPLINSCRKRLDASLSALVAESYDRAYDLLVGIQQLSELQEIAFVAKQTTSTNPHLHNDRKRFQWRELWEKRLQSTAYEGWPGTLANHTLVLPPEDEIDMWLQFVSLARKSGRERFASDILFELLGSHPIDVAIQQPNLPQPAIALAAFRHLYATNEKASAEHLLSSYLEKAERCNLFYNEKNLESLAKCHSQLAYWLFSDSLKKKQHFKPATIAQIKQHLDRATMLDEENGTIWHTWARFHHSLITEPATKKDARGAKTTEEVSVEYVIAALSGYIRSIFLSEELEDVLGFLSLWFTYCSNPVIQGNTTIQEELFQVSPNVWLKVIPQIIARIYSSDASLMESVYQLLSVVASSHPQALLYNLNVTNISAASSSASGEQLERRKASQRILAHIVDTHPNGRTLVADVGLVCEELVRCAVLWSELWFDELERTWHNWDRDQNVNNVLLSLAPLMEQLNCPQTMVETHFVSEFGELLQQACQSVQMAAESGNSSYMDQAWTTFKTVVKRMNDQIDGMSTLALQLVSPKLAQYGKDLSIVVPGQYNESGVYPRIASFQNTLRVMNSKQHPRRLYINGTDGVLYKFLLKGHEDLRLDERVMQLLGFVNTLLDKQSAMKQRDFMIQTYSATPLSDNAGLVGWVDHCSTLHQLIREYRVHQKYLEMEVKYMASFGVALERLTNIQHVEPFEYTLLQTEGTDIANSLWMKAPSAESWLDRRTTYVCSLATMSMVGHILGLGDRHPSNLMIHAFSGRVVHIDFGDCFEIAQQRSIVPERVPFRLTRMLVKAMEMGGIEGLFRHGSISVMSVLRSEGSSILALLEAFVHDPLVMWWRDNDLVSAEPPRPHDRKASAAFLDLGQSFRSQKKMGASTVGSLHPRTFKSSYLAAPNGEKKTNHKDQQSSKAQQVIYRIKEKLEGREFRRPTCSRKRTAEEDGLPVEAQVGRLIEEATSNENLCVHFQGWCPFW</sequence>
<organism evidence="14 15">
    <name type="scientific">Angomonas deanei</name>
    <dbReference type="NCBI Taxonomy" id="59799"/>
    <lineage>
        <taxon>Eukaryota</taxon>
        <taxon>Discoba</taxon>
        <taxon>Euglenozoa</taxon>
        <taxon>Kinetoplastea</taxon>
        <taxon>Metakinetoplastina</taxon>
        <taxon>Trypanosomatida</taxon>
        <taxon>Trypanosomatidae</taxon>
        <taxon>Strigomonadinae</taxon>
        <taxon>Angomonas</taxon>
    </lineage>
</organism>
<keyword evidence="15" id="KW-1185">Reference proteome</keyword>
<dbReference type="Gene3D" id="3.30.1010.10">
    <property type="entry name" value="Phosphatidylinositol 3-kinase Catalytic Subunit, Chain A, domain 4"/>
    <property type="match status" value="1"/>
</dbReference>
<dbReference type="GO" id="GO:0004674">
    <property type="term" value="F:protein serine/threonine kinase activity"/>
    <property type="evidence" value="ECO:0007669"/>
    <property type="project" value="UniProtKB-KW"/>
</dbReference>
<evidence type="ECO:0000256" key="3">
    <source>
        <dbReference type="ARBA" id="ARBA00022737"/>
    </source>
</evidence>
<dbReference type="FunFam" id="1.10.1070.11:FF:000029">
    <property type="entry name" value="Serine/threonine-protein kinase TOR"/>
    <property type="match status" value="1"/>
</dbReference>
<dbReference type="PROSITE" id="PS51189">
    <property type="entry name" value="FAT"/>
    <property type="match status" value="1"/>
</dbReference>
<proteinExistence type="inferred from homology"/>
<keyword evidence="3" id="KW-0677">Repeat</keyword>
<dbReference type="InterPro" id="IPR018936">
    <property type="entry name" value="PI3/4_kinase_CS"/>
</dbReference>
<evidence type="ECO:0000256" key="10">
    <source>
        <dbReference type="SAM" id="MobiDB-lite"/>
    </source>
</evidence>
<dbReference type="InterPro" id="IPR016024">
    <property type="entry name" value="ARM-type_fold"/>
</dbReference>
<dbReference type="Pfam" id="PF11865">
    <property type="entry name" value="mTOR_dom"/>
    <property type="match status" value="1"/>
</dbReference>
<dbReference type="SMART" id="SM00146">
    <property type="entry name" value="PI3Kc"/>
    <property type="match status" value="1"/>
</dbReference>
<protein>
    <recommendedName>
        <fullName evidence="9">Serine/threonine-protein kinase TOR</fullName>
        <ecNumber evidence="9">2.7.11.1</ecNumber>
    </recommendedName>
</protein>